<dbReference type="InterPro" id="IPR029039">
    <property type="entry name" value="Flavoprotein-like_sf"/>
</dbReference>
<dbReference type="PANTHER" id="PTHR10204">
    <property type="entry name" value="NAD P H OXIDOREDUCTASE-RELATED"/>
    <property type="match status" value="1"/>
</dbReference>
<dbReference type="STRING" id="1423775.FD03_GL001054"/>
<feature type="domain" description="Flavodoxin-like fold" evidence="3">
    <location>
        <begin position="7"/>
        <end position="140"/>
    </location>
</feature>
<gene>
    <name evidence="4" type="ORF">FD03_GL001054</name>
</gene>
<dbReference type="AlphaFoldDB" id="A0A0R1KNN5"/>
<sequence>MTNHFDKNKESYQIIDLYKDNFNPVLSPIELQKYSSGEVTDPLVSKYQKMISESDELVFIFPIWWHNLPAMLKGFLDKTMLVNFAYNEDNGWTGLLTYIKKATVITTSTVTQEYLETESGDPIQGVFINRTLADMGINPQKNKWIHFGKVNITTDEARTAFLNNLPTNYEA</sequence>
<proteinExistence type="inferred from homology"/>
<dbReference type="Gene3D" id="3.40.50.360">
    <property type="match status" value="1"/>
</dbReference>
<dbReference type="SUPFAM" id="SSF52218">
    <property type="entry name" value="Flavoproteins"/>
    <property type="match status" value="1"/>
</dbReference>
<name>A0A0R1KNN5_9LACO</name>
<dbReference type="InterPro" id="IPR051545">
    <property type="entry name" value="NAD(P)H_dehydrogenase_qn"/>
</dbReference>
<comment type="caution">
    <text evidence="4">The sequence shown here is derived from an EMBL/GenBank/DDBJ whole genome shotgun (WGS) entry which is preliminary data.</text>
</comment>
<dbReference type="EMBL" id="AZDZ01000002">
    <property type="protein sequence ID" value="KRK80919.1"/>
    <property type="molecule type" value="Genomic_DNA"/>
</dbReference>
<protein>
    <submittedName>
        <fullName evidence="4">Flavodoxin</fullName>
    </submittedName>
</protein>
<evidence type="ECO:0000313" key="5">
    <source>
        <dbReference type="Proteomes" id="UP000051248"/>
    </source>
</evidence>
<evidence type="ECO:0000256" key="2">
    <source>
        <dbReference type="ARBA" id="ARBA00023002"/>
    </source>
</evidence>
<evidence type="ECO:0000256" key="1">
    <source>
        <dbReference type="ARBA" id="ARBA00006252"/>
    </source>
</evidence>
<evidence type="ECO:0000259" key="3">
    <source>
        <dbReference type="Pfam" id="PF02525"/>
    </source>
</evidence>
<dbReference type="PANTHER" id="PTHR10204:SF34">
    <property type="entry name" value="NAD(P)H DEHYDROGENASE [QUINONE] 1 ISOFORM 1"/>
    <property type="match status" value="1"/>
</dbReference>
<dbReference type="GO" id="GO:0003955">
    <property type="term" value="F:NAD(P)H dehydrogenase (quinone) activity"/>
    <property type="evidence" value="ECO:0007669"/>
    <property type="project" value="TreeGrafter"/>
</dbReference>
<accession>A0A0R1KNN5</accession>
<evidence type="ECO:0000313" key="4">
    <source>
        <dbReference type="EMBL" id="KRK80919.1"/>
    </source>
</evidence>
<comment type="similarity">
    <text evidence="1">Belongs to the NAD(P)H dehydrogenase (quinone) family.</text>
</comment>
<keyword evidence="2" id="KW-0560">Oxidoreductase</keyword>
<dbReference type="Proteomes" id="UP000051248">
    <property type="component" value="Unassembled WGS sequence"/>
</dbReference>
<dbReference type="PATRIC" id="fig|1423775.4.peg.1082"/>
<organism evidence="4 5">
    <name type="scientific">Companilactobacillus nodensis DSM 19682 = JCM 14932 = NBRC 107160</name>
    <dbReference type="NCBI Taxonomy" id="1423775"/>
    <lineage>
        <taxon>Bacteria</taxon>
        <taxon>Bacillati</taxon>
        <taxon>Bacillota</taxon>
        <taxon>Bacilli</taxon>
        <taxon>Lactobacillales</taxon>
        <taxon>Lactobacillaceae</taxon>
        <taxon>Companilactobacillus</taxon>
    </lineage>
</organism>
<keyword evidence="5" id="KW-1185">Reference proteome</keyword>
<dbReference type="InterPro" id="IPR003680">
    <property type="entry name" value="Flavodoxin_fold"/>
</dbReference>
<reference evidence="4 5" key="1">
    <citation type="journal article" date="2015" name="Genome Announc.">
        <title>Expanding the biotechnology potential of lactobacilli through comparative genomics of 213 strains and associated genera.</title>
        <authorList>
            <person name="Sun Z."/>
            <person name="Harris H.M."/>
            <person name="McCann A."/>
            <person name="Guo C."/>
            <person name="Argimon S."/>
            <person name="Zhang W."/>
            <person name="Yang X."/>
            <person name="Jeffery I.B."/>
            <person name="Cooney J.C."/>
            <person name="Kagawa T.F."/>
            <person name="Liu W."/>
            <person name="Song Y."/>
            <person name="Salvetti E."/>
            <person name="Wrobel A."/>
            <person name="Rasinkangas P."/>
            <person name="Parkhill J."/>
            <person name="Rea M.C."/>
            <person name="O'Sullivan O."/>
            <person name="Ritari J."/>
            <person name="Douillard F.P."/>
            <person name="Paul Ross R."/>
            <person name="Yang R."/>
            <person name="Briner A.E."/>
            <person name="Felis G.E."/>
            <person name="de Vos W.M."/>
            <person name="Barrangou R."/>
            <person name="Klaenhammer T.R."/>
            <person name="Caufield P.W."/>
            <person name="Cui Y."/>
            <person name="Zhang H."/>
            <person name="O'Toole P.W."/>
        </authorList>
    </citation>
    <scope>NUCLEOTIDE SEQUENCE [LARGE SCALE GENOMIC DNA]</scope>
    <source>
        <strain evidence="4 5">DSM 19682</strain>
    </source>
</reference>
<dbReference type="Pfam" id="PF02525">
    <property type="entry name" value="Flavodoxin_2"/>
    <property type="match status" value="1"/>
</dbReference>
<dbReference type="GO" id="GO:0005829">
    <property type="term" value="C:cytosol"/>
    <property type="evidence" value="ECO:0007669"/>
    <property type="project" value="TreeGrafter"/>
</dbReference>
<dbReference type="eggNOG" id="COG2249">
    <property type="taxonomic scope" value="Bacteria"/>
</dbReference>